<dbReference type="NCBIfam" id="TIGR01826">
    <property type="entry name" value="CofD_related"/>
    <property type="match status" value="1"/>
</dbReference>
<gene>
    <name evidence="2" type="ORF">FHR38_000897</name>
</gene>
<dbReference type="RefSeq" id="WP_184533002.1">
    <property type="nucleotide sequence ID" value="NZ_JACHJW010000001.1"/>
</dbReference>
<keyword evidence="1" id="KW-0963">Cytoplasm</keyword>
<dbReference type="PANTHER" id="PTHR30135">
    <property type="entry name" value="UNCHARACTERIZED PROTEIN YVCK-RELATED"/>
    <property type="match status" value="1"/>
</dbReference>
<dbReference type="PANTHER" id="PTHR30135:SF3">
    <property type="entry name" value="GLUCONEOGENESIS FACTOR-RELATED"/>
    <property type="match status" value="1"/>
</dbReference>
<dbReference type="CDD" id="cd07187">
    <property type="entry name" value="YvcK_like"/>
    <property type="match status" value="1"/>
</dbReference>
<proteinExistence type="predicted"/>
<dbReference type="SUPFAM" id="SSF142338">
    <property type="entry name" value="CofD-like"/>
    <property type="match status" value="1"/>
</dbReference>
<dbReference type="Gene3D" id="3.40.50.10680">
    <property type="entry name" value="CofD-like domains"/>
    <property type="match status" value="1"/>
</dbReference>
<dbReference type="GO" id="GO:0043743">
    <property type="term" value="F:LPPG:FO 2-phospho-L-lactate transferase activity"/>
    <property type="evidence" value="ECO:0007669"/>
    <property type="project" value="InterPro"/>
</dbReference>
<keyword evidence="3" id="KW-1185">Reference proteome</keyword>
<dbReference type="InterPro" id="IPR038136">
    <property type="entry name" value="CofD-like_dom_sf"/>
</dbReference>
<accession>A0A7W7SLU3</accession>
<protein>
    <submittedName>
        <fullName evidence="2">Putative cofD-like protein</fullName>
    </submittedName>
</protein>
<dbReference type="EMBL" id="JACHJW010000001">
    <property type="protein sequence ID" value="MBB4957164.1"/>
    <property type="molecule type" value="Genomic_DNA"/>
</dbReference>
<evidence type="ECO:0000256" key="1">
    <source>
        <dbReference type="ARBA" id="ARBA00022490"/>
    </source>
</evidence>
<dbReference type="Pfam" id="PF01933">
    <property type="entry name" value="CofD"/>
    <property type="match status" value="1"/>
</dbReference>
<dbReference type="Proteomes" id="UP000578819">
    <property type="component" value="Unassembled WGS sequence"/>
</dbReference>
<dbReference type="InterPro" id="IPR002882">
    <property type="entry name" value="CofD"/>
</dbReference>
<evidence type="ECO:0000313" key="2">
    <source>
        <dbReference type="EMBL" id="MBB4957164.1"/>
    </source>
</evidence>
<sequence length="299" mass="30881">MTNPGVANERPRVVVIGGGRGLTAAVRAARMYAGHVTMVVSTADDSGSSGRLRGSMGIAAPGDLRRCLVAMAGREDDPVGRAFEYRFDGTDIDGHALGNLLLAGLTAVCGDFLGAIEETSRLLGIDPAVAQALPSTVDLVDLHATTVDGTEVVGQYAVSKTAGIERVALYPKDVRAPESAVAAILGADQIVLGPGSLYTSVLAAALVKDIQSALAATTARMVYVCNLEPEDAETRGYDVAEHVAALITHGVEPDVVLVNRDCVLPMGNVTIDVVEAALARPDSDVHDSDKLAAALTVLT</sequence>
<dbReference type="AlphaFoldDB" id="A0A7W7SLU3"/>
<reference evidence="2 3" key="1">
    <citation type="submission" date="2020-08" db="EMBL/GenBank/DDBJ databases">
        <title>Sequencing the genomes of 1000 actinobacteria strains.</title>
        <authorList>
            <person name="Klenk H.-P."/>
        </authorList>
    </citation>
    <scope>NUCLEOTIDE SEQUENCE [LARGE SCALE GENOMIC DNA]</scope>
    <source>
        <strain evidence="2 3">DSM 45886</strain>
    </source>
</reference>
<name>A0A7W7SLU3_9ACTN</name>
<dbReference type="InterPro" id="IPR010119">
    <property type="entry name" value="Gluconeogen_factor"/>
</dbReference>
<comment type="caution">
    <text evidence="2">The sequence shown here is derived from an EMBL/GenBank/DDBJ whole genome shotgun (WGS) entry which is preliminary data.</text>
</comment>
<evidence type="ECO:0000313" key="3">
    <source>
        <dbReference type="Proteomes" id="UP000578819"/>
    </source>
</evidence>
<organism evidence="2 3">
    <name type="scientific">Micromonospora polyrhachis</name>
    <dbReference type="NCBI Taxonomy" id="1282883"/>
    <lineage>
        <taxon>Bacteria</taxon>
        <taxon>Bacillati</taxon>
        <taxon>Actinomycetota</taxon>
        <taxon>Actinomycetes</taxon>
        <taxon>Micromonosporales</taxon>
        <taxon>Micromonosporaceae</taxon>
        <taxon>Micromonospora</taxon>
    </lineage>
</organism>